<dbReference type="EMBL" id="JANBPG010001616">
    <property type="protein sequence ID" value="KAJ1889068.1"/>
    <property type="molecule type" value="Genomic_DNA"/>
</dbReference>
<keyword evidence="2" id="KW-1185">Reference proteome</keyword>
<dbReference type="Proteomes" id="UP001150581">
    <property type="component" value="Unassembled WGS sequence"/>
</dbReference>
<accession>A0ACC1I793</accession>
<proteinExistence type="predicted"/>
<organism evidence="1 2">
    <name type="scientific">Kickxella alabastrina</name>
    <dbReference type="NCBI Taxonomy" id="61397"/>
    <lineage>
        <taxon>Eukaryota</taxon>
        <taxon>Fungi</taxon>
        <taxon>Fungi incertae sedis</taxon>
        <taxon>Zoopagomycota</taxon>
        <taxon>Kickxellomycotina</taxon>
        <taxon>Kickxellomycetes</taxon>
        <taxon>Kickxellales</taxon>
        <taxon>Kickxellaceae</taxon>
        <taxon>Kickxella</taxon>
    </lineage>
</organism>
<reference evidence="1" key="1">
    <citation type="submission" date="2022-07" db="EMBL/GenBank/DDBJ databases">
        <title>Phylogenomic reconstructions and comparative analyses of Kickxellomycotina fungi.</title>
        <authorList>
            <person name="Reynolds N.K."/>
            <person name="Stajich J.E."/>
            <person name="Barry K."/>
            <person name="Grigoriev I.V."/>
            <person name="Crous P."/>
            <person name="Smith M.E."/>
        </authorList>
    </citation>
    <scope>NUCLEOTIDE SEQUENCE</scope>
    <source>
        <strain evidence="1">Benny 63K</strain>
    </source>
</reference>
<evidence type="ECO:0000313" key="1">
    <source>
        <dbReference type="EMBL" id="KAJ1889068.1"/>
    </source>
</evidence>
<evidence type="ECO:0000313" key="2">
    <source>
        <dbReference type="Proteomes" id="UP001150581"/>
    </source>
</evidence>
<protein>
    <submittedName>
        <fullName evidence="1">Uncharacterized protein</fullName>
    </submittedName>
</protein>
<gene>
    <name evidence="1" type="ORF">LPJ66_008234</name>
</gene>
<sequence length="150" mass="17260">MEVINRQEALLTNYEVLLVLQEEDERHKAQQSSGQGRYPENVTTLKFEALQYLNNTACTTQSVEQISELKRQLKEYELTKAEILQIINLRPKTLVEFHFIIEECGERFGAEDLEQLVEIVAAALPRDDEEGEDAEEEEGDDEGAMDVEER</sequence>
<name>A0ACC1I793_9FUNG</name>
<comment type="caution">
    <text evidence="1">The sequence shown here is derived from an EMBL/GenBank/DDBJ whole genome shotgun (WGS) entry which is preliminary data.</text>
</comment>